<dbReference type="eggNOG" id="COG2128">
    <property type="taxonomic scope" value="Bacteria"/>
</dbReference>
<dbReference type="EMBL" id="AYER01000010">
    <property type="protein sequence ID" value="ESK37266.1"/>
    <property type="molecule type" value="Genomic_DNA"/>
</dbReference>
<protein>
    <recommendedName>
        <fullName evidence="4">Carboxymuconolactone decarboxylase-like domain-containing protein</fullName>
    </recommendedName>
</protein>
<organism evidence="2 3">
    <name type="scientific">Acinetobacter nectaris CIP 110549</name>
    <dbReference type="NCBI Taxonomy" id="1392540"/>
    <lineage>
        <taxon>Bacteria</taxon>
        <taxon>Pseudomonadati</taxon>
        <taxon>Pseudomonadota</taxon>
        <taxon>Gammaproteobacteria</taxon>
        <taxon>Moraxellales</taxon>
        <taxon>Moraxellaceae</taxon>
        <taxon>Acinetobacter</taxon>
    </lineage>
</organism>
<dbReference type="SUPFAM" id="SSF69118">
    <property type="entry name" value="AhpD-like"/>
    <property type="match status" value="1"/>
</dbReference>
<reference evidence="2 3" key="1">
    <citation type="submission" date="2013-10" db="EMBL/GenBank/DDBJ databases">
        <title>The Genome Sequence of Acinetobacter nectaris CIP 110549.</title>
        <authorList>
            <consortium name="The Broad Institute Genomics Platform"/>
            <consortium name="The Broad Institute Genome Sequencing Center for Infectious Disease"/>
            <person name="Cerqueira G."/>
            <person name="Feldgarden M."/>
            <person name="Courvalin P."/>
            <person name="Grillot-Courvalin C."/>
            <person name="Clermont D."/>
            <person name="Rocha E."/>
            <person name="Yoon E.-J."/>
            <person name="Nemec A."/>
            <person name="Young S.K."/>
            <person name="Zeng Q."/>
            <person name="Gargeya S."/>
            <person name="Fitzgerald M."/>
            <person name="Abouelleil A."/>
            <person name="Alvarado L."/>
            <person name="Berlin A.M."/>
            <person name="Chapman S.B."/>
            <person name="Gainer-Dewar J."/>
            <person name="Goldberg J."/>
            <person name="Gnerre S."/>
            <person name="Griggs A."/>
            <person name="Gujja S."/>
            <person name="Hansen M."/>
            <person name="Howarth C."/>
            <person name="Imamovic A."/>
            <person name="Ireland A."/>
            <person name="Larimer J."/>
            <person name="McCowan C."/>
            <person name="Murphy C."/>
            <person name="Pearson M."/>
            <person name="Poon T.W."/>
            <person name="Priest M."/>
            <person name="Roberts A."/>
            <person name="Saif S."/>
            <person name="Shea T."/>
            <person name="Sykes S."/>
            <person name="Wortman J."/>
            <person name="Nusbaum C."/>
            <person name="Birren B."/>
        </authorList>
    </citation>
    <scope>NUCLEOTIDE SEQUENCE [LARGE SCALE GENOMIC DNA]</scope>
    <source>
        <strain evidence="2 3">CIP 110549</strain>
    </source>
</reference>
<feature type="compositionally biased region" description="Basic and acidic residues" evidence="1">
    <location>
        <begin position="8"/>
        <end position="28"/>
    </location>
</feature>
<feature type="region of interest" description="Disordered" evidence="1">
    <location>
        <begin position="1"/>
        <end position="28"/>
    </location>
</feature>
<evidence type="ECO:0000256" key="1">
    <source>
        <dbReference type="SAM" id="MobiDB-lite"/>
    </source>
</evidence>
<dbReference type="Gene3D" id="1.20.1290.10">
    <property type="entry name" value="AhpD-like"/>
    <property type="match status" value="1"/>
</dbReference>
<accession>V2THX4</accession>
<gene>
    <name evidence="2" type="ORF">P256_02321</name>
</gene>
<dbReference type="STRING" id="1392540.P256_02321"/>
<dbReference type="Proteomes" id="UP000023785">
    <property type="component" value="Unassembled WGS sequence"/>
</dbReference>
<dbReference type="PANTHER" id="PTHR34846">
    <property type="entry name" value="4-CARBOXYMUCONOLACTONE DECARBOXYLASE FAMILY PROTEIN (AFU_ORTHOLOGUE AFUA_6G11590)"/>
    <property type="match status" value="1"/>
</dbReference>
<name>V2THX4_9GAMM</name>
<evidence type="ECO:0000313" key="2">
    <source>
        <dbReference type="EMBL" id="ESK37266.1"/>
    </source>
</evidence>
<proteinExistence type="predicted"/>
<dbReference type="HOGENOM" id="CLU_082760_3_0_6"/>
<dbReference type="AlphaFoldDB" id="V2THX4"/>
<dbReference type="RefSeq" id="WP_023273931.1">
    <property type="nucleotide sequence ID" value="NZ_KI530736.1"/>
</dbReference>
<dbReference type="InterPro" id="IPR029032">
    <property type="entry name" value="AhpD-like"/>
</dbReference>
<evidence type="ECO:0000313" key="3">
    <source>
        <dbReference type="Proteomes" id="UP000023785"/>
    </source>
</evidence>
<sequence length="184" mass="21042">MLKNRMPPLDKSKWTSEQETEAQKIIDGPRGKLLPPFEPLLRSPQLMQHVQGLGEYLRYSSAIGQRLTELAILVTARNWNQAVEWSIHAPLAIQEGINPSDIECINNNIQPKYLKQDELAIYHFCQDLHKSKRVTDSNWNNAINLFGEKGTIDLIAINGYYTLLAMIMNASQTQNNKTEYSLIF</sequence>
<dbReference type="PATRIC" id="fig|1392540.3.peg.2240"/>
<dbReference type="OrthoDB" id="5987308at2"/>
<keyword evidence="3" id="KW-1185">Reference proteome</keyword>
<comment type="caution">
    <text evidence="2">The sequence shown here is derived from an EMBL/GenBank/DDBJ whole genome shotgun (WGS) entry which is preliminary data.</text>
</comment>
<evidence type="ECO:0008006" key="4">
    <source>
        <dbReference type="Google" id="ProtNLM"/>
    </source>
</evidence>
<dbReference type="PANTHER" id="PTHR34846:SF11">
    <property type="entry name" value="4-CARBOXYMUCONOLACTONE DECARBOXYLASE FAMILY PROTEIN (AFU_ORTHOLOGUE AFUA_6G11590)"/>
    <property type="match status" value="1"/>
</dbReference>